<evidence type="ECO:0000313" key="3">
    <source>
        <dbReference type="EMBL" id="KAF5214703.1"/>
    </source>
</evidence>
<feature type="transmembrane region" description="Helical" evidence="2">
    <location>
        <begin position="69"/>
        <end position="93"/>
    </location>
</feature>
<sequence length="448" mass="47136">MQAVRASTQPRGFVRVCCGPLYKIRGNNDCVLLHLLLLPCCVLRVVPRIRHVERIPDTLICMRTGALGLFFFSLFNFCFFNYCFLLLFKLLVCGAVCELCNRTDSICLVVCALLLLGCCHLLLCGGCAWCSGCVYLFASLSVDGELVFAEGHTQVTGVMAMMTGRVLLVCALCVLWCGAGGRCDEEGTAGSGIGGRPPPESKQLETSPEGPQGLKVEVPGGEENVTPASSPPTEEKDDDENDGEENDEGAERKAEEEKGTERQSVQEGTVAIGSGSGEKNLGGSRLEKNQAIVSAEGISHSGSQESDANSTQTEFEGKKDADENTPAAEITLTTGNGENTVPGGIAGVNRPSPPEEGVDSREQDSEDTTSEGEKNVQSPETAATPQSHRNKGSEGTGEDTKATTVTANTTDTTNTQNSDSSTVVSHTTSPLLLLLFVACAAAAAVVAA</sequence>
<feature type="region of interest" description="Disordered" evidence="1">
    <location>
        <begin position="188"/>
        <end position="423"/>
    </location>
</feature>
<feature type="transmembrane region" description="Helical" evidence="2">
    <location>
        <begin position="158"/>
        <end position="177"/>
    </location>
</feature>
<feature type="transmembrane region" description="Helical" evidence="2">
    <location>
        <begin position="105"/>
        <end position="138"/>
    </location>
</feature>
<feature type="compositionally biased region" description="Low complexity" evidence="1">
    <location>
        <begin position="402"/>
        <end position="423"/>
    </location>
</feature>
<feature type="compositionally biased region" description="Polar residues" evidence="1">
    <location>
        <begin position="300"/>
        <end position="314"/>
    </location>
</feature>
<dbReference type="AlphaFoldDB" id="A0A7J6XKG5"/>
<keyword evidence="2" id="KW-0472">Membrane</keyword>
<feature type="compositionally biased region" description="Polar residues" evidence="1">
    <location>
        <begin position="375"/>
        <end position="387"/>
    </location>
</feature>
<keyword evidence="2" id="KW-0812">Transmembrane</keyword>
<name>A0A7J6XKG5_TRYCR</name>
<comment type="caution">
    <text evidence="3">The sequence shown here is derived from an EMBL/GenBank/DDBJ whole genome shotgun (WGS) entry which is preliminary data.</text>
</comment>
<evidence type="ECO:0000256" key="1">
    <source>
        <dbReference type="SAM" id="MobiDB-lite"/>
    </source>
</evidence>
<feature type="compositionally biased region" description="Acidic residues" evidence="1">
    <location>
        <begin position="235"/>
        <end position="248"/>
    </location>
</feature>
<dbReference type="EMBL" id="JABDHM010000443">
    <property type="protein sequence ID" value="KAF5214703.1"/>
    <property type="molecule type" value="Genomic_DNA"/>
</dbReference>
<dbReference type="VEuPathDB" id="TriTrypDB:ECC02_012672"/>
<dbReference type="VEuPathDB" id="TriTrypDB:BCY84_19871"/>
<organism evidence="3 4">
    <name type="scientific">Trypanosoma cruzi</name>
    <dbReference type="NCBI Taxonomy" id="5693"/>
    <lineage>
        <taxon>Eukaryota</taxon>
        <taxon>Discoba</taxon>
        <taxon>Euglenozoa</taxon>
        <taxon>Kinetoplastea</taxon>
        <taxon>Metakinetoplastina</taxon>
        <taxon>Trypanosomatida</taxon>
        <taxon>Trypanosomatidae</taxon>
        <taxon>Trypanosoma</taxon>
        <taxon>Schizotrypanum</taxon>
    </lineage>
</organism>
<gene>
    <name evidence="3" type="ORF">ECC02_012672</name>
</gene>
<accession>A0A7J6XKG5</accession>
<proteinExistence type="predicted"/>
<evidence type="ECO:0000313" key="4">
    <source>
        <dbReference type="Proteomes" id="UP000583944"/>
    </source>
</evidence>
<keyword evidence="2" id="KW-1133">Transmembrane helix</keyword>
<protein>
    <submittedName>
        <fullName evidence="3">Mucin-associated surface protein (MASP) subgroup S017</fullName>
    </submittedName>
</protein>
<reference evidence="3 4" key="1">
    <citation type="journal article" date="2019" name="Genome Biol. Evol.">
        <title>Nanopore Sequencing Significantly Improves Genome Assembly of the Protozoan Parasite Trypanosoma cruzi.</title>
        <authorList>
            <person name="Diaz-Viraque F."/>
            <person name="Pita S."/>
            <person name="Greif G."/>
            <person name="de Souza R.C.M."/>
            <person name="Iraola G."/>
            <person name="Robello C."/>
        </authorList>
    </citation>
    <scope>NUCLEOTIDE SEQUENCE [LARGE SCALE GENOMIC DNA]</scope>
    <source>
        <strain evidence="3 4">Berenice</strain>
    </source>
</reference>
<dbReference type="Proteomes" id="UP000583944">
    <property type="component" value="Unassembled WGS sequence"/>
</dbReference>
<feature type="compositionally biased region" description="Basic and acidic residues" evidence="1">
    <location>
        <begin position="249"/>
        <end position="261"/>
    </location>
</feature>
<feature type="transmembrane region" description="Helical" evidence="2">
    <location>
        <begin position="431"/>
        <end position="447"/>
    </location>
</feature>
<evidence type="ECO:0000256" key="2">
    <source>
        <dbReference type="SAM" id="Phobius"/>
    </source>
</evidence>